<dbReference type="OrthoDB" id="1933765at2"/>
<evidence type="ECO:0000256" key="1">
    <source>
        <dbReference type="SAM" id="MobiDB-lite"/>
    </source>
</evidence>
<proteinExistence type="predicted"/>
<reference evidence="2 3" key="1">
    <citation type="journal article" date="2015" name="Biotechnol. Bioeng.">
        <title>Genome sequence and phenotypic characterization of Caulobacter segnis.</title>
        <authorList>
            <person name="Patel S."/>
            <person name="Fletcher B."/>
            <person name="Scott D.C."/>
            <person name="Ely B."/>
        </authorList>
    </citation>
    <scope>NUCLEOTIDE SEQUENCE [LARGE SCALE GENOMIC DNA]</scope>
    <source>
        <strain evidence="2 3">ERI-2</strain>
    </source>
</reference>
<dbReference type="AlphaFoldDB" id="A0A170NKQ0"/>
<dbReference type="RefSeq" id="WP_082848368.1">
    <property type="nucleotide sequence ID" value="NZ_LITT01000007.1"/>
</dbReference>
<evidence type="ECO:0000313" key="3">
    <source>
        <dbReference type="Proteomes" id="UP000077407"/>
    </source>
</evidence>
<protein>
    <submittedName>
        <fullName evidence="2">Uncharacterized protein</fullName>
    </submittedName>
</protein>
<comment type="caution">
    <text evidence="2">The sequence shown here is derived from an EMBL/GenBank/DDBJ whole genome shotgun (WGS) entry which is preliminary data.</text>
</comment>
<feature type="region of interest" description="Disordered" evidence="1">
    <location>
        <begin position="44"/>
        <end position="70"/>
    </location>
</feature>
<sequence length="70" mass="8384">MARTYKIRPSQILRIENDYDAFCFDEACFYILSELLVEKPRTPKWNDEEKHDGSGNKSTIEWMMKHNKTL</sequence>
<dbReference type="Proteomes" id="UP000077407">
    <property type="component" value="Unassembled WGS sequence"/>
</dbReference>
<organism evidence="2 3">
    <name type="scientific">Clostridium ljungdahlii</name>
    <dbReference type="NCBI Taxonomy" id="1538"/>
    <lineage>
        <taxon>Bacteria</taxon>
        <taxon>Bacillati</taxon>
        <taxon>Bacillota</taxon>
        <taxon>Clostridia</taxon>
        <taxon>Eubacteriales</taxon>
        <taxon>Clostridiaceae</taxon>
        <taxon>Clostridium</taxon>
    </lineage>
</organism>
<dbReference type="EMBL" id="LITT01000007">
    <property type="protein sequence ID" value="OAA91261.1"/>
    <property type="molecule type" value="Genomic_DNA"/>
</dbReference>
<name>A0A170NKQ0_9CLOT</name>
<accession>A0A170NKQ0</accession>
<feature type="compositionally biased region" description="Basic and acidic residues" evidence="1">
    <location>
        <begin position="44"/>
        <end position="54"/>
    </location>
</feature>
<gene>
    <name evidence="2" type="ORF">WY13_00826</name>
</gene>
<evidence type="ECO:0000313" key="2">
    <source>
        <dbReference type="EMBL" id="OAA91261.1"/>
    </source>
</evidence>